<accession>A0A6C0LNG3</accession>
<dbReference type="EMBL" id="MN740523">
    <property type="protein sequence ID" value="QHU31114.1"/>
    <property type="molecule type" value="Genomic_DNA"/>
</dbReference>
<dbReference type="InterPro" id="IPR023214">
    <property type="entry name" value="HAD_sf"/>
</dbReference>
<organism evidence="1">
    <name type="scientific">viral metagenome</name>
    <dbReference type="NCBI Taxonomy" id="1070528"/>
    <lineage>
        <taxon>unclassified sequences</taxon>
        <taxon>metagenomes</taxon>
        <taxon>organismal metagenomes</taxon>
    </lineage>
</organism>
<dbReference type="SUPFAM" id="SSF56784">
    <property type="entry name" value="HAD-like"/>
    <property type="match status" value="1"/>
</dbReference>
<sequence length="219" mass="25435">MRYFVDLDNTLCITTNSEYINSIPIVERIEEVNRLKEAGHTIVIWTARGSKSGTNYTGLTLKQLAEWNVKYDSLLMEKPDYDIYIDDKSHNVDAFWPIMEEKSKKEAPIIVEKGWGKEIIFVNNDEYCGKVICFEANKKFSMHYHLKKKETWFISKGSFELLWIDTAAGITYKEKLKVGDVITNERGAPHQLIALEYSELFEVSTKHYDDDSFRIVKGN</sequence>
<evidence type="ECO:0000313" key="1">
    <source>
        <dbReference type="EMBL" id="QHU31114.1"/>
    </source>
</evidence>
<reference evidence="1" key="1">
    <citation type="journal article" date="2020" name="Nature">
        <title>Giant virus diversity and host interactions through global metagenomics.</title>
        <authorList>
            <person name="Schulz F."/>
            <person name="Roux S."/>
            <person name="Paez-Espino D."/>
            <person name="Jungbluth S."/>
            <person name="Walsh D.A."/>
            <person name="Denef V.J."/>
            <person name="McMahon K.D."/>
            <person name="Konstantinidis K.T."/>
            <person name="Eloe-Fadrosh E.A."/>
            <person name="Kyrpides N.C."/>
            <person name="Woyke T."/>
        </authorList>
    </citation>
    <scope>NUCLEOTIDE SEQUENCE</scope>
    <source>
        <strain evidence="1">GVMAG-M-3300027892-73</strain>
    </source>
</reference>
<protein>
    <recommendedName>
        <fullName evidence="2">Mannose-6-phosphate isomerase type II C-terminal domain-containing protein</fullName>
    </recommendedName>
</protein>
<dbReference type="AlphaFoldDB" id="A0A6C0LNG3"/>
<dbReference type="Gene3D" id="3.40.50.1000">
    <property type="entry name" value="HAD superfamily/HAD-like"/>
    <property type="match status" value="1"/>
</dbReference>
<name>A0A6C0LNG3_9ZZZZ</name>
<dbReference type="InterPro" id="IPR036412">
    <property type="entry name" value="HAD-like_sf"/>
</dbReference>
<dbReference type="SUPFAM" id="SSF51182">
    <property type="entry name" value="RmlC-like cupins"/>
    <property type="match status" value="1"/>
</dbReference>
<dbReference type="InterPro" id="IPR011051">
    <property type="entry name" value="RmlC_Cupin_sf"/>
</dbReference>
<evidence type="ECO:0008006" key="2">
    <source>
        <dbReference type="Google" id="ProtNLM"/>
    </source>
</evidence>
<dbReference type="Gene3D" id="2.60.120.10">
    <property type="entry name" value="Jelly Rolls"/>
    <property type="match status" value="1"/>
</dbReference>
<dbReference type="InterPro" id="IPR014710">
    <property type="entry name" value="RmlC-like_jellyroll"/>
</dbReference>
<proteinExistence type="predicted"/>